<feature type="domain" description="Ubiquitin-like" evidence="3">
    <location>
        <begin position="224"/>
        <end position="300"/>
    </location>
</feature>
<proteinExistence type="predicted"/>
<dbReference type="Gene3D" id="3.10.20.90">
    <property type="entry name" value="Phosphatidylinositol 3-kinase Catalytic Subunit, Chain A, domain 1"/>
    <property type="match status" value="1"/>
</dbReference>
<dbReference type="EMBL" id="GGFM01002142">
    <property type="protein sequence ID" value="MBW22893.1"/>
    <property type="molecule type" value="Transcribed_RNA"/>
</dbReference>
<dbReference type="PANTHER" id="PTHR14557">
    <property type="entry name" value="PROTEIN C7ORF21"/>
    <property type="match status" value="1"/>
</dbReference>
<evidence type="ECO:0000256" key="1">
    <source>
        <dbReference type="SAM" id="MobiDB-lite"/>
    </source>
</evidence>
<feature type="transmembrane region" description="Helical" evidence="2">
    <location>
        <begin position="364"/>
        <end position="382"/>
    </location>
</feature>
<accession>A0A2M3Z326</accession>
<feature type="compositionally biased region" description="Gly residues" evidence="1">
    <location>
        <begin position="326"/>
        <end position="336"/>
    </location>
</feature>
<organism evidence="4">
    <name type="scientific">Anopheles braziliensis</name>
    <dbReference type="NCBI Taxonomy" id="58242"/>
    <lineage>
        <taxon>Eukaryota</taxon>
        <taxon>Metazoa</taxon>
        <taxon>Ecdysozoa</taxon>
        <taxon>Arthropoda</taxon>
        <taxon>Hexapoda</taxon>
        <taxon>Insecta</taxon>
        <taxon>Pterygota</taxon>
        <taxon>Neoptera</taxon>
        <taxon>Endopterygota</taxon>
        <taxon>Diptera</taxon>
        <taxon>Nematocera</taxon>
        <taxon>Culicoidea</taxon>
        <taxon>Culicidae</taxon>
        <taxon>Anophelinae</taxon>
        <taxon>Anopheles</taxon>
    </lineage>
</organism>
<evidence type="ECO:0000313" key="4">
    <source>
        <dbReference type="EMBL" id="MBW22893.1"/>
    </source>
</evidence>
<sequence>MLPFLDETDELFNYWILRALLLVVLYLAWRSTYVREDRPGAQDAVLTIENNLRRLNTLPLRRLNTQHNVTTIILRSSSQQSNLSNVTETEGLDLENDSIASSIDNITQSILTEASESATGLDLSDTEGYPSVVRPTVVVDTFHDAGPEEIIRQMDATDQDQGASPSTITDIAGLSSSSELRQRRRPPTAGNEPSTADVPERAGAPDAPETVTPDSTTGSDVKPIRIKLKYLNDDSKLVEGNLNEGIGEFKRRNFTLELAAQKLVRLVFNGHVLQPDTKTLAACGLFDNCVVHCLIHNQKSSLNGGDRAQDGATVSGNNRFQIPAGGDSGANNGGNTEGNENADNRDANGHPNDSTRSRTRYGTYFIHIGTLAVTVLILYGWYCRFHYGHLFNMSSTIGLIATTTTFLIMMPTIILADSNTPN</sequence>
<feature type="region of interest" description="Disordered" evidence="1">
    <location>
        <begin position="302"/>
        <end position="355"/>
    </location>
</feature>
<reference evidence="4" key="1">
    <citation type="submission" date="2018-01" db="EMBL/GenBank/DDBJ databases">
        <title>An insight into the sialome of Amazonian anophelines.</title>
        <authorList>
            <person name="Ribeiro J.M."/>
            <person name="Scarpassa V."/>
            <person name="Calvo E."/>
        </authorList>
    </citation>
    <scope>NUCLEOTIDE SEQUENCE</scope>
    <source>
        <tissue evidence="4">Salivary glands</tissue>
    </source>
</reference>
<evidence type="ECO:0000259" key="3">
    <source>
        <dbReference type="PROSITE" id="PS50053"/>
    </source>
</evidence>
<feature type="compositionally biased region" description="Basic and acidic residues" evidence="1">
    <location>
        <begin position="342"/>
        <end position="355"/>
    </location>
</feature>
<dbReference type="SUPFAM" id="SSF54236">
    <property type="entry name" value="Ubiquitin-like"/>
    <property type="match status" value="1"/>
</dbReference>
<protein>
    <submittedName>
        <fullName evidence="4">Putative transmembrane and ubiquitin-like domain-containing protein 2</fullName>
    </submittedName>
</protein>
<keyword evidence="2 4" id="KW-0812">Transmembrane</keyword>
<dbReference type="AlphaFoldDB" id="A0A2M3Z326"/>
<feature type="transmembrane region" description="Helical" evidence="2">
    <location>
        <begin position="394"/>
        <end position="416"/>
    </location>
</feature>
<feature type="compositionally biased region" description="Polar residues" evidence="1">
    <location>
        <begin position="159"/>
        <end position="169"/>
    </location>
</feature>
<dbReference type="Pfam" id="PF00240">
    <property type="entry name" value="ubiquitin"/>
    <property type="match status" value="1"/>
</dbReference>
<dbReference type="PANTHER" id="PTHR14557:SF5">
    <property type="entry name" value="UBIQUITIN-LIKE DOMAIN-CONTAINING PROTEIN"/>
    <property type="match status" value="1"/>
</dbReference>
<feature type="region of interest" description="Disordered" evidence="1">
    <location>
        <begin position="154"/>
        <end position="219"/>
    </location>
</feature>
<dbReference type="PROSITE" id="PS50053">
    <property type="entry name" value="UBIQUITIN_2"/>
    <property type="match status" value="1"/>
</dbReference>
<keyword evidence="2" id="KW-1133">Transmembrane helix</keyword>
<feature type="transmembrane region" description="Helical" evidence="2">
    <location>
        <begin position="12"/>
        <end position="29"/>
    </location>
</feature>
<dbReference type="CDD" id="cd17057">
    <property type="entry name" value="Ubl_TMUB1_like"/>
    <property type="match status" value="1"/>
</dbReference>
<dbReference type="GO" id="GO:0036503">
    <property type="term" value="P:ERAD pathway"/>
    <property type="evidence" value="ECO:0007669"/>
    <property type="project" value="InterPro"/>
</dbReference>
<evidence type="ECO:0000256" key="2">
    <source>
        <dbReference type="SAM" id="Phobius"/>
    </source>
</evidence>
<name>A0A2M3Z326_9DIPT</name>
<dbReference type="InterPro" id="IPR040352">
    <property type="entry name" value="TMUB1/2"/>
</dbReference>
<dbReference type="InterPro" id="IPR029071">
    <property type="entry name" value="Ubiquitin-like_domsf"/>
</dbReference>
<keyword evidence="2" id="KW-0472">Membrane</keyword>
<dbReference type="InterPro" id="IPR000626">
    <property type="entry name" value="Ubiquitin-like_dom"/>
</dbReference>